<dbReference type="EMBL" id="JAPEVG010000428">
    <property type="protein sequence ID" value="KAJ8462936.1"/>
    <property type="molecule type" value="Genomic_DNA"/>
</dbReference>
<feature type="compositionally biased region" description="Acidic residues" evidence="1">
    <location>
        <begin position="191"/>
        <end position="212"/>
    </location>
</feature>
<dbReference type="AlphaFoldDB" id="A0AAD7TJ72"/>
<feature type="compositionally biased region" description="Low complexity" evidence="1">
    <location>
        <begin position="1"/>
        <end position="20"/>
    </location>
</feature>
<evidence type="ECO:0000313" key="2">
    <source>
        <dbReference type="EMBL" id="KAJ8462936.1"/>
    </source>
</evidence>
<dbReference type="Proteomes" id="UP001215151">
    <property type="component" value="Unassembled WGS sequence"/>
</dbReference>
<evidence type="ECO:0000256" key="1">
    <source>
        <dbReference type="SAM" id="MobiDB-lite"/>
    </source>
</evidence>
<feature type="compositionally biased region" description="Polar residues" evidence="1">
    <location>
        <begin position="158"/>
        <end position="167"/>
    </location>
</feature>
<reference evidence="2" key="1">
    <citation type="submission" date="2022-11" db="EMBL/GenBank/DDBJ databases">
        <title>Genome Sequence of Cubamyces cubensis.</title>
        <authorList>
            <person name="Buettner E."/>
        </authorList>
    </citation>
    <scope>NUCLEOTIDE SEQUENCE</scope>
    <source>
        <strain evidence="2">MPL-01</strain>
    </source>
</reference>
<protein>
    <submittedName>
        <fullName evidence="2">Uncharacterized protein</fullName>
    </submittedName>
</protein>
<comment type="caution">
    <text evidence="2">The sequence shown here is derived from an EMBL/GenBank/DDBJ whole genome shotgun (WGS) entry which is preliminary data.</text>
</comment>
<proteinExistence type="predicted"/>
<feature type="compositionally biased region" description="Basic and acidic residues" evidence="1">
    <location>
        <begin position="48"/>
        <end position="61"/>
    </location>
</feature>
<name>A0AAD7TJ72_9APHY</name>
<accession>A0AAD7TJ72</accession>
<evidence type="ECO:0000313" key="3">
    <source>
        <dbReference type="Proteomes" id="UP001215151"/>
    </source>
</evidence>
<keyword evidence="3" id="KW-1185">Reference proteome</keyword>
<feature type="compositionally biased region" description="Low complexity" evidence="1">
    <location>
        <begin position="143"/>
        <end position="157"/>
    </location>
</feature>
<feature type="compositionally biased region" description="Pro residues" evidence="1">
    <location>
        <begin position="179"/>
        <end position="188"/>
    </location>
</feature>
<feature type="region of interest" description="Disordered" evidence="1">
    <location>
        <begin position="1"/>
        <end position="212"/>
    </location>
</feature>
<sequence length="212" mass="22224">MRATMRTPTPTPTPIQTSTPMAPIAADDVFVAEQAGSSLPHTGGESSAEAHGERDQEREDAAVDPSAAPPSQGCEPEPERIRRPDVNTPPPNTELEEPAAEQLPQAASPLDSPSRAQHTISGEERRTYVPSEHGSPRAQDVQAPVVTVVTKPGVVAPQTETPTQSSVDMAVAPSEPSSAHPPPPPPAAPDLELESGDEDAEGSIDEEVDHLK</sequence>
<gene>
    <name evidence="2" type="ORF">ONZ51_g10575</name>
</gene>
<organism evidence="2 3">
    <name type="scientific">Trametes cubensis</name>
    <dbReference type="NCBI Taxonomy" id="1111947"/>
    <lineage>
        <taxon>Eukaryota</taxon>
        <taxon>Fungi</taxon>
        <taxon>Dikarya</taxon>
        <taxon>Basidiomycota</taxon>
        <taxon>Agaricomycotina</taxon>
        <taxon>Agaricomycetes</taxon>
        <taxon>Polyporales</taxon>
        <taxon>Polyporaceae</taxon>
        <taxon>Trametes</taxon>
    </lineage>
</organism>